<organism evidence="4 5">
    <name type="scientific">Rhizobium grahamii</name>
    <dbReference type="NCBI Taxonomy" id="1120045"/>
    <lineage>
        <taxon>Bacteria</taxon>
        <taxon>Pseudomonadati</taxon>
        <taxon>Pseudomonadota</taxon>
        <taxon>Alphaproteobacteria</taxon>
        <taxon>Hyphomicrobiales</taxon>
        <taxon>Rhizobiaceae</taxon>
        <taxon>Rhizobium/Agrobacterium group</taxon>
        <taxon>Rhizobium</taxon>
    </lineage>
</organism>
<name>A0A5Q0CGN0_9HYPH</name>
<dbReference type="PANTHER" id="PTHR36925:SF1">
    <property type="entry name" value="COBALT-PRECORRIN-6A REDUCTASE"/>
    <property type="match status" value="1"/>
</dbReference>
<dbReference type="Pfam" id="PF02571">
    <property type="entry name" value="CbiJ"/>
    <property type="match status" value="1"/>
</dbReference>
<evidence type="ECO:0000256" key="2">
    <source>
        <dbReference type="ARBA" id="ARBA00022573"/>
    </source>
</evidence>
<dbReference type="RefSeq" id="WP_153273654.1">
    <property type="nucleotide sequence ID" value="NZ_CP043499.1"/>
</dbReference>
<evidence type="ECO:0000313" key="5">
    <source>
        <dbReference type="Proteomes" id="UP000326881"/>
    </source>
</evidence>
<dbReference type="NCBIfam" id="NF005968">
    <property type="entry name" value="PRK08057.1-2"/>
    <property type="match status" value="1"/>
</dbReference>
<dbReference type="Gene3D" id="3.40.50.2300">
    <property type="match status" value="1"/>
</dbReference>
<dbReference type="OrthoDB" id="5183775at2"/>
<keyword evidence="3 4" id="KW-0560">Oxidoreductase</keyword>
<geneLocation type="plasmid" evidence="4 5">
    <name>unnamed</name>
</geneLocation>
<dbReference type="EC" id="1.3.1.106" evidence="4"/>
<accession>A0A5Q0CGN0</accession>
<dbReference type="Proteomes" id="UP000326881">
    <property type="component" value="Plasmid unnamed"/>
</dbReference>
<dbReference type="KEGG" id="rgr:FZ934_26125"/>
<dbReference type="UniPathway" id="UPA00148"/>
<sequence>MDKIRILMLGGTSEASALAGALAGNPRFDVLLSLAGRTIKPSAQPVPVRVGGFGGAQGLATFLQDGCFDLLIDATHPYAVNISNNAAEAVLRSNTRAFALRREPWTPEAADDWQTVADVPHAIAALGAAARRVFLAIGRQEAHYAEAAPQHFYLVRSVDPIDPPLGLPFVETILDRGPFEVEREIELLSARRIDAIIAKNSGGSATYAKIEAARRLALPVIMIERASASALPTVSNVNEALAAIDHLFTLR</sequence>
<dbReference type="PANTHER" id="PTHR36925">
    <property type="entry name" value="COBALT-PRECORRIN-6A REDUCTASE"/>
    <property type="match status" value="1"/>
</dbReference>
<proteinExistence type="predicted"/>
<keyword evidence="5" id="KW-1185">Reference proteome</keyword>
<dbReference type="GO" id="GO:0009236">
    <property type="term" value="P:cobalamin biosynthetic process"/>
    <property type="evidence" value="ECO:0007669"/>
    <property type="project" value="UniProtKB-UniPathway"/>
</dbReference>
<gene>
    <name evidence="4" type="ORF">FZ934_26125</name>
</gene>
<dbReference type="AlphaFoldDB" id="A0A5Q0CGN0"/>
<keyword evidence="4" id="KW-0614">Plasmid</keyword>
<keyword evidence="2" id="KW-0169">Cobalamin biosynthesis</keyword>
<dbReference type="PROSITE" id="PS51014">
    <property type="entry name" value="COBK_CBIJ"/>
    <property type="match status" value="1"/>
</dbReference>
<evidence type="ECO:0000313" key="4">
    <source>
        <dbReference type="EMBL" id="QFY63704.1"/>
    </source>
</evidence>
<dbReference type="GO" id="GO:0016994">
    <property type="term" value="F:precorrin-6A reductase activity"/>
    <property type="evidence" value="ECO:0007669"/>
    <property type="project" value="InterPro"/>
</dbReference>
<dbReference type="EMBL" id="CP043499">
    <property type="protein sequence ID" value="QFY63704.1"/>
    <property type="molecule type" value="Genomic_DNA"/>
</dbReference>
<evidence type="ECO:0000256" key="3">
    <source>
        <dbReference type="ARBA" id="ARBA00023002"/>
    </source>
</evidence>
<evidence type="ECO:0000256" key="1">
    <source>
        <dbReference type="ARBA" id="ARBA00004953"/>
    </source>
</evidence>
<comment type="pathway">
    <text evidence="1">Cofactor biosynthesis; adenosylcobalamin biosynthesis.</text>
</comment>
<protein>
    <submittedName>
        <fullName evidence="4">Cobalt-precorrin-6A reductase</fullName>
        <ecNumber evidence="4">1.3.1.106</ecNumber>
    </submittedName>
</protein>
<dbReference type="InterPro" id="IPR003723">
    <property type="entry name" value="Precorrin-6x_reduct"/>
</dbReference>
<reference evidence="4 5" key="1">
    <citation type="submission" date="2019-08" db="EMBL/GenBank/DDBJ databases">
        <title>Prosopis cineraria nodule microbiome.</title>
        <authorList>
            <person name="Ali R."/>
            <person name="Chaluvadi S.R."/>
            <person name="Wang X."/>
        </authorList>
    </citation>
    <scope>NUCLEOTIDE SEQUENCE [LARGE SCALE GENOMIC DNA]</scope>
    <source>
        <strain evidence="4 5">BG7</strain>
        <plasmid evidence="4 5">unnamed</plasmid>
    </source>
</reference>